<evidence type="ECO:0000256" key="2">
    <source>
        <dbReference type="RuleBase" id="RU361156"/>
    </source>
</evidence>
<keyword evidence="2" id="KW-0732">Signal</keyword>
<dbReference type="FunFam" id="3.40.50.1820:FF:000163">
    <property type="entry name" value="Carboxypeptidase"/>
    <property type="match status" value="1"/>
</dbReference>
<dbReference type="PANTHER" id="PTHR11802">
    <property type="entry name" value="SERINE PROTEASE FAMILY S10 SERINE CARBOXYPEPTIDASE"/>
    <property type="match status" value="1"/>
</dbReference>
<evidence type="ECO:0000256" key="1">
    <source>
        <dbReference type="ARBA" id="ARBA00009431"/>
    </source>
</evidence>
<dbReference type="InterPro" id="IPR001563">
    <property type="entry name" value="Peptidase_S10"/>
</dbReference>
<proteinExistence type="inferred from homology"/>
<dbReference type="InterPro" id="IPR029058">
    <property type="entry name" value="AB_hydrolase_fold"/>
</dbReference>
<keyword evidence="2" id="KW-0378">Hydrolase</keyword>
<sequence length="459" mass="49089">MAPTPMFLLLVFILTTAAPLSAGRTEVFPKEALPTRSGYLPIPPLNASLFFTFYEATHPITPPAATPLVLWLEGGPGCSALLSAFLQIGPYSVRRSTDNDDNSAAALSPNPFPWNRRFGLLFVDSPLGTGFSAAPSHAAIPTDQSVIAAHVLAALQSFFELDPSLRKRPLFLAGESYAGKFVPATAARVLAANPTLPARRRINLRGAAIGNALVHPVTQVATNAEVAYFRGLVSAKQRRELEAMEAEAVALARAERWSEASDARARLLARMQDMTGLATLFDVETEQELDFAALGELLNRPEAKAALGARADAAWEVCSDAVAAALHEDVMKSAKREVEALLRGERKRTRVLLYEGIRDMRDGAAAAEAWLRELVWDGLAAFWDADRVVWRTSRGGGGGDGGEVVAGYVQGHGALAHVVVRGAGHFVPAGNGRAAREMMEDWVLEAGLFGCDAGRVSVA</sequence>
<accession>A0A5J9U927</accession>
<protein>
    <recommendedName>
        <fullName evidence="2">Carboxypeptidase</fullName>
        <ecNumber evidence="2">3.4.16.-</ecNumber>
    </recommendedName>
</protein>
<comment type="similarity">
    <text evidence="1 2">Belongs to the peptidase S10 family.</text>
</comment>
<dbReference type="GO" id="GO:0006508">
    <property type="term" value="P:proteolysis"/>
    <property type="evidence" value="ECO:0007669"/>
    <property type="project" value="UniProtKB-KW"/>
</dbReference>
<dbReference type="EMBL" id="RWGY01000029">
    <property type="protein sequence ID" value="TVU20135.1"/>
    <property type="molecule type" value="Genomic_DNA"/>
</dbReference>
<evidence type="ECO:0000313" key="4">
    <source>
        <dbReference type="Proteomes" id="UP000324897"/>
    </source>
</evidence>
<gene>
    <name evidence="3" type="ORF">EJB05_36328</name>
</gene>
<feature type="non-terminal residue" evidence="3">
    <location>
        <position position="1"/>
    </location>
</feature>
<dbReference type="Proteomes" id="UP000324897">
    <property type="component" value="Chromosome 7"/>
</dbReference>
<keyword evidence="4" id="KW-1185">Reference proteome</keyword>
<dbReference type="AlphaFoldDB" id="A0A5J9U927"/>
<dbReference type="PRINTS" id="PR00724">
    <property type="entry name" value="CRBOXYPTASEC"/>
</dbReference>
<reference evidence="3 4" key="1">
    <citation type="journal article" date="2019" name="Sci. Rep.">
        <title>A high-quality genome of Eragrostis curvula grass provides insights into Poaceae evolution and supports new strategies to enhance forage quality.</title>
        <authorList>
            <person name="Carballo J."/>
            <person name="Santos B.A.C.M."/>
            <person name="Zappacosta D."/>
            <person name="Garbus I."/>
            <person name="Selva J.P."/>
            <person name="Gallo C.A."/>
            <person name="Diaz A."/>
            <person name="Albertini E."/>
            <person name="Caccamo M."/>
            <person name="Echenique V."/>
        </authorList>
    </citation>
    <scope>NUCLEOTIDE SEQUENCE [LARGE SCALE GENOMIC DNA]</scope>
    <source>
        <strain evidence="4">cv. Victoria</strain>
        <tissue evidence="3">Leaf</tissue>
    </source>
</reference>
<feature type="chain" id="PRO_5023962250" description="Carboxypeptidase" evidence="2">
    <location>
        <begin position="23"/>
        <end position="459"/>
    </location>
</feature>
<keyword evidence="2" id="KW-0121">Carboxypeptidase</keyword>
<feature type="signal peptide" evidence="2">
    <location>
        <begin position="1"/>
        <end position="22"/>
    </location>
</feature>
<dbReference type="InterPro" id="IPR018202">
    <property type="entry name" value="Ser_caboxypep_ser_AS"/>
</dbReference>
<organism evidence="3 4">
    <name type="scientific">Eragrostis curvula</name>
    <name type="common">weeping love grass</name>
    <dbReference type="NCBI Taxonomy" id="38414"/>
    <lineage>
        <taxon>Eukaryota</taxon>
        <taxon>Viridiplantae</taxon>
        <taxon>Streptophyta</taxon>
        <taxon>Embryophyta</taxon>
        <taxon>Tracheophyta</taxon>
        <taxon>Spermatophyta</taxon>
        <taxon>Magnoliopsida</taxon>
        <taxon>Liliopsida</taxon>
        <taxon>Poales</taxon>
        <taxon>Poaceae</taxon>
        <taxon>PACMAD clade</taxon>
        <taxon>Chloridoideae</taxon>
        <taxon>Eragrostideae</taxon>
        <taxon>Eragrostidinae</taxon>
        <taxon>Eragrostis</taxon>
    </lineage>
</organism>
<comment type="caution">
    <text evidence="3">The sequence shown here is derived from an EMBL/GenBank/DDBJ whole genome shotgun (WGS) entry which is preliminary data.</text>
</comment>
<dbReference type="OrthoDB" id="443318at2759"/>
<evidence type="ECO:0000313" key="3">
    <source>
        <dbReference type="EMBL" id="TVU20135.1"/>
    </source>
</evidence>
<dbReference type="EC" id="3.4.16.-" evidence="2"/>
<dbReference type="GO" id="GO:0004185">
    <property type="term" value="F:serine-type carboxypeptidase activity"/>
    <property type="evidence" value="ECO:0007669"/>
    <property type="project" value="UniProtKB-UniRule"/>
</dbReference>
<name>A0A5J9U927_9POAL</name>
<dbReference type="PANTHER" id="PTHR11802:SF492">
    <property type="entry name" value="CARBOXYPEPTIDASE"/>
    <property type="match status" value="1"/>
</dbReference>
<dbReference type="Gramene" id="TVU20135">
    <property type="protein sequence ID" value="TVU20135"/>
    <property type="gene ID" value="EJB05_36328"/>
</dbReference>
<dbReference type="PROSITE" id="PS00131">
    <property type="entry name" value="CARBOXYPEPT_SER_SER"/>
    <property type="match status" value="1"/>
</dbReference>
<dbReference type="SUPFAM" id="SSF53474">
    <property type="entry name" value="alpha/beta-Hydrolases"/>
    <property type="match status" value="1"/>
</dbReference>
<keyword evidence="2" id="KW-0645">Protease</keyword>
<dbReference type="Gene3D" id="3.40.50.1820">
    <property type="entry name" value="alpha/beta hydrolase"/>
    <property type="match status" value="1"/>
</dbReference>
<dbReference type="Pfam" id="PF00450">
    <property type="entry name" value="Peptidase_S10"/>
    <property type="match status" value="1"/>
</dbReference>